<comment type="function">
    <text evidence="10">Catalytic subunit of the TRMT11-TRM112 methyltransferase complex, that specifically mediates the S-adenosyl-L-methionine-dependent N(2)-methylation of guanosine nucleotide at position 10 (m2G10) in tRNAs. This is one of the major tRNA (guanine-N(2))-methyltransferases.</text>
</comment>
<dbReference type="PROSITE" id="PS51627">
    <property type="entry name" value="SAM_MT_TRM11"/>
    <property type="match status" value="1"/>
</dbReference>
<dbReference type="GO" id="GO:0008033">
    <property type="term" value="P:tRNA processing"/>
    <property type="evidence" value="ECO:0007669"/>
    <property type="project" value="UniProtKB-UniRule"/>
</dbReference>
<evidence type="ECO:0000256" key="12">
    <source>
        <dbReference type="ARBA" id="ARBA00066937"/>
    </source>
</evidence>
<dbReference type="GO" id="GO:0005737">
    <property type="term" value="C:cytoplasm"/>
    <property type="evidence" value="ECO:0007669"/>
    <property type="project" value="UniProtKB-SubCell"/>
</dbReference>
<evidence type="ECO:0000256" key="1">
    <source>
        <dbReference type="ARBA" id="ARBA00004496"/>
    </source>
</evidence>
<keyword evidence="5 15" id="KW-0808">Transferase</keyword>
<dbReference type="EMBL" id="JAFNEN010000114">
    <property type="protein sequence ID" value="KAG8193817.1"/>
    <property type="molecule type" value="Genomic_DNA"/>
</dbReference>
<evidence type="ECO:0000256" key="4">
    <source>
        <dbReference type="ARBA" id="ARBA00022603"/>
    </source>
</evidence>
<keyword evidence="4 15" id="KW-0489">Methyltransferase</keyword>
<dbReference type="Pfam" id="PF25904">
    <property type="entry name" value="Tmrp11_N"/>
    <property type="match status" value="1"/>
</dbReference>
<evidence type="ECO:0000256" key="14">
    <source>
        <dbReference type="ARBA" id="ARBA00075308"/>
    </source>
</evidence>
<dbReference type="GO" id="GO:0032259">
    <property type="term" value="P:methylation"/>
    <property type="evidence" value="ECO:0007669"/>
    <property type="project" value="UniProtKB-UniRule"/>
</dbReference>
<keyword evidence="19" id="KW-1185">Reference proteome</keyword>
<evidence type="ECO:0000313" key="19">
    <source>
        <dbReference type="Proteomes" id="UP000827092"/>
    </source>
</evidence>
<evidence type="ECO:0000313" key="18">
    <source>
        <dbReference type="EMBL" id="KAG8193817.1"/>
    </source>
</evidence>
<keyword evidence="2" id="KW-0963">Cytoplasm</keyword>
<reference evidence="18 19" key="1">
    <citation type="journal article" date="2022" name="Nat. Ecol. Evol.">
        <title>A masculinizing supergene underlies an exaggerated male reproductive morph in a spider.</title>
        <authorList>
            <person name="Hendrickx F."/>
            <person name="De Corte Z."/>
            <person name="Sonet G."/>
            <person name="Van Belleghem S.M."/>
            <person name="Kostlbacher S."/>
            <person name="Vangestel C."/>
        </authorList>
    </citation>
    <scope>NUCLEOTIDE SEQUENCE [LARGE SCALE GENOMIC DNA]</scope>
    <source>
        <strain evidence="18">W744_W776</strain>
    </source>
</reference>
<evidence type="ECO:0000259" key="17">
    <source>
        <dbReference type="Pfam" id="PF25904"/>
    </source>
</evidence>
<dbReference type="GO" id="GO:0160102">
    <property type="term" value="F:tRNA (guanine(10)-N2)-methyltransferase activity"/>
    <property type="evidence" value="ECO:0007669"/>
    <property type="project" value="UniProtKB-EC"/>
</dbReference>
<comment type="subunit">
    <text evidence="11">Part of the heterodimeric TRMT11-TRM112 methyltransferase complex; this complex forms an active tRNA methyltransferase, where TRMT112 acts as an activator of the catalytic subunit TRMT11.</text>
</comment>
<dbReference type="SUPFAM" id="SSF53335">
    <property type="entry name" value="S-adenosyl-L-methionine-dependent methyltransferases"/>
    <property type="match status" value="1"/>
</dbReference>
<organism evidence="18 19">
    <name type="scientific">Oedothorax gibbosus</name>
    <dbReference type="NCBI Taxonomy" id="931172"/>
    <lineage>
        <taxon>Eukaryota</taxon>
        <taxon>Metazoa</taxon>
        <taxon>Ecdysozoa</taxon>
        <taxon>Arthropoda</taxon>
        <taxon>Chelicerata</taxon>
        <taxon>Arachnida</taxon>
        <taxon>Araneae</taxon>
        <taxon>Araneomorphae</taxon>
        <taxon>Entelegynae</taxon>
        <taxon>Araneoidea</taxon>
        <taxon>Linyphiidae</taxon>
        <taxon>Erigoninae</taxon>
        <taxon>Oedothorax</taxon>
    </lineage>
</organism>
<evidence type="ECO:0000259" key="16">
    <source>
        <dbReference type="Pfam" id="PF01170"/>
    </source>
</evidence>
<evidence type="ECO:0000256" key="10">
    <source>
        <dbReference type="ARBA" id="ARBA00056270"/>
    </source>
</evidence>
<dbReference type="InterPro" id="IPR016691">
    <property type="entry name" value="TRMT11"/>
</dbReference>
<comment type="similarity">
    <text evidence="15">Belongs to the class I-like SAM-binding methyltransferase superfamily. TRM11 methyltransferase family.</text>
</comment>
<dbReference type="Gene3D" id="3.40.50.150">
    <property type="entry name" value="Vaccinia Virus protein VP39"/>
    <property type="match status" value="1"/>
</dbReference>
<sequence length="506" mass="58781">MRSTAQLLVEVLVTSSRGFSNRDSSALKRPLCGVTRRSRCSTDFVHPSRPQNYFKYYLFYKMSKLFNYGRSVLLWYCHDFVNFRLQELYSISKMYNIKFEWLVEPSLKDPFFLINVSSQTDVEKIMSRTVLIRSAYELWAKSKTLTDIHSKMKDVPKSFSEPYRKKDVSFRILVESFGKKINLDYKVKRIEELEFMDFKGPIKLNNPDQSFVFMEYYGCDRNNSPEEPFQYFFGRWLADGQRLISHKINLSKRKFIGNTTMDPLLSLIMANMACVKPGDIVLDPFVGSGGILVSAAHFGGCVFGTDIDYLMLHGKAKPSRLNQKKRAPDENTRANMKQYGYESQYMDVLVADASLPLWRSPSFFDAIITDPPYGIRESTEKIGSEKNCKIPDHLAPNHIPSKVTYTLQDIIEDLLDFSSIHLKLHGRLVYWMPAFNEDFDKKQLPTHPCLELISFCNQALTEHSSRYLITMEKIKENNNSEEKSFVPESASNFRKKYFETNKKKIM</sequence>
<evidence type="ECO:0000256" key="2">
    <source>
        <dbReference type="ARBA" id="ARBA00022490"/>
    </source>
</evidence>
<dbReference type="CDD" id="cd02440">
    <property type="entry name" value="AdoMet_MTases"/>
    <property type="match status" value="1"/>
</dbReference>
<evidence type="ECO:0000256" key="15">
    <source>
        <dbReference type="PROSITE-ProRule" id="PRU00959"/>
    </source>
</evidence>
<evidence type="ECO:0000256" key="5">
    <source>
        <dbReference type="ARBA" id="ARBA00022679"/>
    </source>
</evidence>
<dbReference type="PRINTS" id="PR00507">
    <property type="entry name" value="N12N6MTFRASE"/>
</dbReference>
<evidence type="ECO:0000256" key="8">
    <source>
        <dbReference type="ARBA" id="ARBA00022884"/>
    </source>
</evidence>
<dbReference type="GO" id="GO:0043527">
    <property type="term" value="C:tRNA methyltransferase complex"/>
    <property type="evidence" value="ECO:0007669"/>
    <property type="project" value="UniProtKB-ARBA"/>
</dbReference>
<comment type="caution">
    <text evidence="18">The sequence shown here is derived from an EMBL/GenBank/DDBJ whole genome shotgun (WGS) entry which is preliminary data.</text>
</comment>
<dbReference type="InterPro" id="IPR059073">
    <property type="entry name" value="TRMT11_N"/>
</dbReference>
<dbReference type="Pfam" id="PF01170">
    <property type="entry name" value="UPF0020"/>
    <property type="match status" value="1"/>
</dbReference>
<keyword evidence="3 15" id="KW-0820">tRNA-binding</keyword>
<dbReference type="EC" id="2.1.1.214" evidence="12"/>
<gene>
    <name evidence="18" type="ORF">JTE90_029551</name>
</gene>
<feature type="domain" description="tRNA (guanine(10)-N(2))-methyltransferase TRMT11 N-terminal" evidence="17">
    <location>
        <begin position="73"/>
        <end position="242"/>
    </location>
</feature>
<dbReference type="AlphaFoldDB" id="A0AAV6VCQ8"/>
<evidence type="ECO:0000256" key="6">
    <source>
        <dbReference type="ARBA" id="ARBA00022691"/>
    </source>
</evidence>
<dbReference type="PANTHER" id="PTHR13370">
    <property type="entry name" value="RNA METHYLASE-RELATED"/>
    <property type="match status" value="1"/>
</dbReference>
<dbReference type="PANTHER" id="PTHR13370:SF3">
    <property type="entry name" value="TRNA (GUANINE(10)-N2)-METHYLTRANSFERASE HOMOLOG"/>
    <property type="match status" value="1"/>
</dbReference>
<evidence type="ECO:0000256" key="7">
    <source>
        <dbReference type="ARBA" id="ARBA00022694"/>
    </source>
</evidence>
<evidence type="ECO:0000256" key="13">
    <source>
        <dbReference type="ARBA" id="ARBA00067484"/>
    </source>
</evidence>
<dbReference type="PIRSF" id="PIRSF017259">
    <property type="entry name" value="tRNA_mtfrase_TRM11"/>
    <property type="match status" value="1"/>
</dbReference>
<keyword evidence="7 15" id="KW-0819">tRNA processing</keyword>
<evidence type="ECO:0000256" key="3">
    <source>
        <dbReference type="ARBA" id="ARBA00022555"/>
    </source>
</evidence>
<name>A0AAV6VCQ8_9ARAC</name>
<feature type="domain" description="Ribosomal RNA large subunit methyltransferase K/L-like methyltransferase" evidence="16">
    <location>
        <begin position="252"/>
        <end position="381"/>
    </location>
</feature>
<evidence type="ECO:0000256" key="11">
    <source>
        <dbReference type="ARBA" id="ARBA00065434"/>
    </source>
</evidence>
<comment type="catalytic activity">
    <reaction evidence="9">
        <text>guanosine(10) in tRNA + S-adenosyl-L-methionine = N(2)-methylguanosine(10) in tRNA + S-adenosyl-L-homocysteine + H(+)</text>
        <dbReference type="Rhea" id="RHEA:43128"/>
        <dbReference type="Rhea" id="RHEA-COMP:10355"/>
        <dbReference type="Rhea" id="RHEA-COMP:10357"/>
        <dbReference type="ChEBI" id="CHEBI:15378"/>
        <dbReference type="ChEBI" id="CHEBI:57856"/>
        <dbReference type="ChEBI" id="CHEBI:59789"/>
        <dbReference type="ChEBI" id="CHEBI:74269"/>
        <dbReference type="ChEBI" id="CHEBI:74481"/>
        <dbReference type="EC" id="2.1.1.214"/>
    </reaction>
    <physiologicalReaction direction="left-to-right" evidence="9">
        <dbReference type="Rhea" id="RHEA:43129"/>
    </physiologicalReaction>
</comment>
<dbReference type="PROSITE" id="PS00092">
    <property type="entry name" value="N6_MTASE"/>
    <property type="match status" value="1"/>
</dbReference>
<dbReference type="GO" id="GO:0000049">
    <property type="term" value="F:tRNA binding"/>
    <property type="evidence" value="ECO:0007669"/>
    <property type="project" value="UniProtKB-UniRule"/>
</dbReference>
<keyword evidence="8 15" id="KW-0694">RNA-binding</keyword>
<evidence type="ECO:0000256" key="9">
    <source>
        <dbReference type="ARBA" id="ARBA00050985"/>
    </source>
</evidence>
<protein>
    <recommendedName>
        <fullName evidence="13">tRNA (guanine(10)-N(2))-methyltransferase TRMT11</fullName>
        <ecNumber evidence="12">2.1.1.214</ecNumber>
    </recommendedName>
    <alternativeName>
        <fullName evidence="14">tRNA methyltransferase 11 homolog</fullName>
    </alternativeName>
</protein>
<proteinExistence type="inferred from homology"/>
<keyword evidence="6 15" id="KW-0949">S-adenosyl-L-methionine</keyword>
<dbReference type="InterPro" id="IPR000241">
    <property type="entry name" value="RlmKL-like_Mtase"/>
</dbReference>
<comment type="subcellular location">
    <subcellularLocation>
        <location evidence="1">Cytoplasm</location>
    </subcellularLocation>
</comment>
<dbReference type="InterPro" id="IPR002052">
    <property type="entry name" value="DNA_methylase_N6_adenine_CS"/>
</dbReference>
<dbReference type="Proteomes" id="UP000827092">
    <property type="component" value="Unassembled WGS sequence"/>
</dbReference>
<accession>A0AAV6VCQ8</accession>
<dbReference type="InterPro" id="IPR029063">
    <property type="entry name" value="SAM-dependent_MTases_sf"/>
</dbReference>